<evidence type="ECO:0000256" key="1">
    <source>
        <dbReference type="SAM" id="MobiDB-lite"/>
    </source>
</evidence>
<dbReference type="OrthoDB" id="10386791at2759"/>
<keyword evidence="2" id="KW-1185">Reference proteome</keyword>
<protein>
    <submittedName>
        <fullName evidence="3">Uncharacterized protein LOC121398350</fullName>
    </submittedName>
</protein>
<sequence>MKSWNAKAVQSRRNSGLQFALSKSGLSREKKYNWEKRTHSRLQLIICRESVFELNTKRQLQVLIRMEPSQGEYPPSAIENEEPCDTSITTTPDCGIDGEPYEIVHKLENEEPCDTSITTTPECGIDGEPYEIVHNPGESENVQSEALALRHYPGYSKASTIKEKLISFEEWIEWIFLTLSNYTTSWLFRQSFTVGILTYSEKDECKWLKYWLQSPIFKGHIDNVQVICYSEDIEGLKKKLTECSYILFYHRGTFGSKMTDSMIASTVRQTTSKLEKTNMMIALGHLKNKKHEDEMKNKLHEKIGKEYNQLLFTRGEIEQYENLIGLYPWKKLDQIKAALSTACRGYESYGSSPKKHTVGIASRSSESDFEWLAQLLKNSCQADVRYIYISNNGRHKFWDDVSHCTFVILYHTKKRGRINITDVTDSLYDEEIKYLASALGKDNVIVVVGDLDNSSNEEKERILLSQPSIGHQAKNVILLTQKETDPNYERLVTQQIEEDEINVKKKLDALKEILGEAKATMMSGAADTTNVHRQEETSNILPLETNEVNETE</sequence>
<name>A0A8J1LVB1_XENLA</name>
<dbReference type="KEGG" id="xla:121398350"/>
<dbReference type="GeneID" id="121398350"/>
<gene>
    <name evidence="3" type="primary">LOC121398350</name>
</gene>
<proteinExistence type="predicted"/>
<feature type="region of interest" description="Disordered" evidence="1">
    <location>
        <begin position="525"/>
        <end position="552"/>
    </location>
</feature>
<dbReference type="Proteomes" id="UP000186698">
    <property type="component" value="Chromosome 9_10L"/>
</dbReference>
<reference evidence="3" key="1">
    <citation type="submission" date="2025-08" db="UniProtKB">
        <authorList>
            <consortium name="RefSeq"/>
        </authorList>
    </citation>
    <scope>IDENTIFICATION</scope>
    <source>
        <strain evidence="3">J_2021</strain>
        <tissue evidence="3">Erythrocytes</tissue>
    </source>
</reference>
<organism evidence="2 3">
    <name type="scientific">Xenopus laevis</name>
    <name type="common">African clawed frog</name>
    <dbReference type="NCBI Taxonomy" id="8355"/>
    <lineage>
        <taxon>Eukaryota</taxon>
        <taxon>Metazoa</taxon>
        <taxon>Chordata</taxon>
        <taxon>Craniata</taxon>
        <taxon>Vertebrata</taxon>
        <taxon>Euteleostomi</taxon>
        <taxon>Amphibia</taxon>
        <taxon>Batrachia</taxon>
        <taxon>Anura</taxon>
        <taxon>Pipoidea</taxon>
        <taxon>Pipidae</taxon>
        <taxon>Xenopodinae</taxon>
        <taxon>Xenopus</taxon>
        <taxon>Xenopus</taxon>
    </lineage>
</organism>
<evidence type="ECO:0000313" key="2">
    <source>
        <dbReference type="Proteomes" id="UP000186698"/>
    </source>
</evidence>
<evidence type="ECO:0000313" key="3">
    <source>
        <dbReference type="RefSeq" id="XP_041433472.1"/>
    </source>
</evidence>
<accession>A0A8J1LVB1</accession>
<dbReference type="RefSeq" id="XP_041433472.1">
    <property type="nucleotide sequence ID" value="XM_041577538.1"/>
</dbReference>
<dbReference type="AlphaFoldDB" id="A0A8J1LVB1"/>